<comment type="caution">
    <text evidence="2">The sequence shown here is derived from an EMBL/GenBank/DDBJ whole genome shotgun (WGS) entry which is preliminary data.</text>
</comment>
<reference evidence="2 3" key="1">
    <citation type="journal article" date="2020" name="Nature">
        <title>Six reference-quality genomes reveal evolution of bat adaptations.</title>
        <authorList>
            <person name="Jebb D."/>
            <person name="Huang Z."/>
            <person name="Pippel M."/>
            <person name="Hughes G.M."/>
            <person name="Lavrichenko K."/>
            <person name="Devanna P."/>
            <person name="Winkler S."/>
            <person name="Jermiin L.S."/>
            <person name="Skirmuntt E.C."/>
            <person name="Katzourakis A."/>
            <person name="Burkitt-Gray L."/>
            <person name="Ray D.A."/>
            <person name="Sullivan K.A.M."/>
            <person name="Roscito J.G."/>
            <person name="Kirilenko B.M."/>
            <person name="Davalos L.M."/>
            <person name="Corthals A.P."/>
            <person name="Power M.L."/>
            <person name="Jones G."/>
            <person name="Ransome R.D."/>
            <person name="Dechmann D.K.N."/>
            <person name="Locatelli A.G."/>
            <person name="Puechmaille S.J."/>
            <person name="Fedrigo O."/>
            <person name="Jarvis E.D."/>
            <person name="Hiller M."/>
            <person name="Vernes S.C."/>
            <person name="Myers E.W."/>
            <person name="Teeling E.C."/>
        </authorList>
    </citation>
    <scope>NUCLEOTIDE SEQUENCE [LARGE SCALE GENOMIC DNA]</scope>
    <source>
        <strain evidence="2">MMolMol1</strain>
        <tissue evidence="2">Muscle</tissue>
    </source>
</reference>
<evidence type="ECO:0000313" key="3">
    <source>
        <dbReference type="Proteomes" id="UP000550707"/>
    </source>
</evidence>
<dbReference type="PROSITE" id="PS51507">
    <property type="entry name" value="IRF_2"/>
    <property type="match status" value="1"/>
</dbReference>
<dbReference type="GO" id="GO:0003743">
    <property type="term" value="F:translation initiation factor activity"/>
    <property type="evidence" value="ECO:0007669"/>
    <property type="project" value="UniProtKB-KW"/>
</dbReference>
<dbReference type="InterPro" id="IPR001346">
    <property type="entry name" value="Interferon_reg_fact_DNA-bd_dom"/>
</dbReference>
<dbReference type="EMBL" id="JACASF010000017">
    <property type="protein sequence ID" value="KAF6424821.1"/>
    <property type="molecule type" value="Genomic_DNA"/>
</dbReference>
<gene>
    <name evidence="2" type="ORF">HJG59_004381</name>
</gene>
<keyword evidence="3" id="KW-1185">Reference proteome</keyword>
<proteinExistence type="predicted"/>
<feature type="domain" description="IRF tryptophan pentad repeat" evidence="1">
    <location>
        <begin position="1"/>
        <end position="60"/>
    </location>
</feature>
<sequence length="60" mass="7506">MNKSKRKLFVSGWSRSRRQNWVPKHSKILILKTLKNWIQISSWLNRLNNWRKKRRNFRNA</sequence>
<keyword evidence="2" id="KW-0648">Protein biosynthesis</keyword>
<protein>
    <submittedName>
        <fullName evidence="2">Eukaryotic translation initiation factor 3 subunit A</fullName>
    </submittedName>
</protein>
<evidence type="ECO:0000313" key="2">
    <source>
        <dbReference type="EMBL" id="KAF6424821.1"/>
    </source>
</evidence>
<dbReference type="GO" id="GO:0000976">
    <property type="term" value="F:transcription cis-regulatory region binding"/>
    <property type="evidence" value="ECO:0007669"/>
    <property type="project" value="InterPro"/>
</dbReference>
<organism evidence="2 3">
    <name type="scientific">Molossus molossus</name>
    <name type="common">Pallas' mastiff bat</name>
    <name type="synonym">Vespertilio molossus</name>
    <dbReference type="NCBI Taxonomy" id="27622"/>
    <lineage>
        <taxon>Eukaryota</taxon>
        <taxon>Metazoa</taxon>
        <taxon>Chordata</taxon>
        <taxon>Craniata</taxon>
        <taxon>Vertebrata</taxon>
        <taxon>Euteleostomi</taxon>
        <taxon>Mammalia</taxon>
        <taxon>Eutheria</taxon>
        <taxon>Laurasiatheria</taxon>
        <taxon>Chiroptera</taxon>
        <taxon>Yangochiroptera</taxon>
        <taxon>Molossidae</taxon>
        <taxon>Molossus</taxon>
    </lineage>
</organism>
<accession>A0A7J8DNW5</accession>
<dbReference type="Proteomes" id="UP000550707">
    <property type="component" value="Unassembled WGS sequence"/>
</dbReference>
<evidence type="ECO:0000259" key="1">
    <source>
        <dbReference type="PROSITE" id="PS51507"/>
    </source>
</evidence>
<name>A0A7J8DNW5_MOLMO</name>
<dbReference type="AlphaFoldDB" id="A0A7J8DNW5"/>
<keyword evidence="2" id="KW-0396">Initiation factor</keyword>